<accession>A0A888TCL8</accession>
<keyword evidence="1" id="KW-0496">Mitochondrion</keyword>
<proteinExistence type="predicted"/>
<dbReference type="Gene3D" id="3.40.50.10490">
    <property type="entry name" value="Glucose-6-phosphate isomerase like protein, domain 1"/>
    <property type="match status" value="1"/>
</dbReference>
<sequence length="206" mass="23938">MKIRKAKIKQLLKLNLLRSKVYEQPIKKMKFDNLIDSNLNQIIVDIKKVLQIIFQYHQIDKRILFVGLPYKLESKINQYTKHVAIPKNLDVQGIISNSDWKFSKNSKNLNPIQFKEASKFLLPKLTKRLDLIVLFEHDKSKTIFTEAEVAKIPLLSFGTCAGTQNVASYRVEGNFKNVLNASNKNIFFIGLNFLFKTPRKSNLKHF</sequence>
<dbReference type="EMBL" id="MW405262">
    <property type="protein sequence ID" value="QRC12159.1"/>
    <property type="molecule type" value="Genomic_DNA"/>
</dbReference>
<geneLocation type="mitochondrion" evidence="1"/>
<reference evidence="1" key="1">
    <citation type="submission" date="2020-12" db="EMBL/GenBank/DDBJ databases">
        <title>The mitochondrial genome of the harmful algal species Pseudo-nitzschia cuspidata (Bacillariophyceae, Bacillariophyta).</title>
        <authorList>
            <person name="Chen Y."/>
            <person name="He Z."/>
            <person name="Zhang M."/>
            <person name="Liu F."/>
            <person name="Chen N."/>
        </authorList>
    </citation>
    <scope>NUCLEOTIDE SEQUENCE</scope>
    <source>
        <strain evidence="1">CNS00150</strain>
    </source>
</reference>
<keyword evidence="1" id="KW-0687">Ribonucleoprotein</keyword>
<dbReference type="RefSeq" id="YP_010119667.1">
    <property type="nucleotide sequence ID" value="NC_056161.1"/>
</dbReference>
<evidence type="ECO:0000313" key="1">
    <source>
        <dbReference type="EMBL" id="QRC12159.1"/>
    </source>
</evidence>
<dbReference type="GeneID" id="65321161"/>
<gene>
    <name evidence="1" type="primary">rps2</name>
</gene>
<organism evidence="1">
    <name type="scientific">Pseudo-nitzschia cuspidata</name>
    <dbReference type="NCBI Taxonomy" id="237455"/>
    <lineage>
        <taxon>Eukaryota</taxon>
        <taxon>Sar</taxon>
        <taxon>Stramenopiles</taxon>
        <taxon>Ochrophyta</taxon>
        <taxon>Bacillariophyta</taxon>
        <taxon>Bacillariophyceae</taxon>
        <taxon>Bacillariophycidae</taxon>
        <taxon>Bacillariales</taxon>
        <taxon>Bacillariaceae</taxon>
        <taxon>Pseudo-nitzschia</taxon>
    </lineage>
</organism>
<name>A0A888TCL8_9STRA</name>
<dbReference type="AlphaFoldDB" id="A0A888TCL8"/>
<dbReference type="GO" id="GO:0005840">
    <property type="term" value="C:ribosome"/>
    <property type="evidence" value="ECO:0007669"/>
    <property type="project" value="UniProtKB-KW"/>
</dbReference>
<keyword evidence="1" id="KW-0689">Ribosomal protein</keyword>
<dbReference type="SUPFAM" id="SSF52313">
    <property type="entry name" value="Ribosomal protein S2"/>
    <property type="match status" value="1"/>
</dbReference>
<dbReference type="InterPro" id="IPR023591">
    <property type="entry name" value="Ribosomal_uS2_flav_dom_sf"/>
</dbReference>
<protein>
    <submittedName>
        <fullName evidence="1">Ribosomal protein S2</fullName>
    </submittedName>
</protein>